<proteinExistence type="predicted"/>
<evidence type="ECO:0000313" key="1">
    <source>
        <dbReference type="EMBL" id="MPM42842.1"/>
    </source>
</evidence>
<dbReference type="EMBL" id="VSSQ01009877">
    <property type="protein sequence ID" value="MPM42842.1"/>
    <property type="molecule type" value="Genomic_DNA"/>
</dbReference>
<name>A0A644ZPR7_9ZZZZ</name>
<organism evidence="1">
    <name type="scientific">bioreactor metagenome</name>
    <dbReference type="NCBI Taxonomy" id="1076179"/>
    <lineage>
        <taxon>unclassified sequences</taxon>
        <taxon>metagenomes</taxon>
        <taxon>ecological metagenomes</taxon>
    </lineage>
</organism>
<gene>
    <name evidence="1" type="ORF">SDC9_89514</name>
</gene>
<dbReference type="AlphaFoldDB" id="A0A644ZPR7"/>
<protein>
    <submittedName>
        <fullName evidence="1">Uncharacterized protein</fullName>
    </submittedName>
</protein>
<comment type="caution">
    <text evidence="1">The sequence shown here is derived from an EMBL/GenBank/DDBJ whole genome shotgun (WGS) entry which is preliminary data.</text>
</comment>
<accession>A0A644ZPR7</accession>
<reference evidence="1" key="1">
    <citation type="submission" date="2019-08" db="EMBL/GenBank/DDBJ databases">
        <authorList>
            <person name="Kucharzyk K."/>
            <person name="Murdoch R.W."/>
            <person name="Higgins S."/>
            <person name="Loffler F."/>
        </authorList>
    </citation>
    <scope>NUCLEOTIDE SEQUENCE</scope>
</reference>
<sequence>MAPDTVFHYGSVTLCPWPYYLGLCPKGKDCGMVKSILSLECVTPDDIVLRDMAIVAGGPWLVGTLLPGLVIGGHDVAVNACRGVVGEVGGHTRHIEQVKEEPAQDTQQYYGGYYELTGKDFLHRL</sequence>